<dbReference type="SMART" id="SM00342">
    <property type="entry name" value="HTH_ARAC"/>
    <property type="match status" value="1"/>
</dbReference>
<dbReference type="RefSeq" id="WP_231484413.1">
    <property type="nucleotide sequence ID" value="NZ_BAAAZO010000010.1"/>
</dbReference>
<organism evidence="6 7">
    <name type="scientific">Kineosporia mesophila</name>
    <dbReference type="NCBI Taxonomy" id="566012"/>
    <lineage>
        <taxon>Bacteria</taxon>
        <taxon>Bacillati</taxon>
        <taxon>Actinomycetota</taxon>
        <taxon>Actinomycetes</taxon>
        <taxon>Kineosporiales</taxon>
        <taxon>Kineosporiaceae</taxon>
        <taxon>Kineosporia</taxon>
    </lineage>
</organism>
<dbReference type="InterPro" id="IPR009057">
    <property type="entry name" value="Homeodomain-like_sf"/>
</dbReference>
<dbReference type="PANTHER" id="PTHR11019">
    <property type="entry name" value="HTH-TYPE TRANSCRIPTIONAL REGULATOR NIMR"/>
    <property type="match status" value="1"/>
</dbReference>
<dbReference type="Proteomes" id="UP001501074">
    <property type="component" value="Unassembled WGS sequence"/>
</dbReference>
<feature type="region of interest" description="Disordered" evidence="4">
    <location>
        <begin position="1"/>
        <end position="35"/>
    </location>
</feature>
<dbReference type="PROSITE" id="PS00041">
    <property type="entry name" value="HTH_ARAC_FAMILY_1"/>
    <property type="match status" value="1"/>
</dbReference>
<reference evidence="7" key="1">
    <citation type="journal article" date="2019" name="Int. J. Syst. Evol. Microbiol.">
        <title>The Global Catalogue of Microorganisms (GCM) 10K type strain sequencing project: providing services to taxonomists for standard genome sequencing and annotation.</title>
        <authorList>
            <consortium name="The Broad Institute Genomics Platform"/>
            <consortium name="The Broad Institute Genome Sequencing Center for Infectious Disease"/>
            <person name="Wu L."/>
            <person name="Ma J."/>
        </authorList>
    </citation>
    <scope>NUCLEOTIDE SEQUENCE [LARGE SCALE GENOMIC DNA]</scope>
    <source>
        <strain evidence="7">JCM 16902</strain>
    </source>
</reference>
<dbReference type="SUPFAM" id="SSF46689">
    <property type="entry name" value="Homeodomain-like"/>
    <property type="match status" value="2"/>
</dbReference>
<evidence type="ECO:0000256" key="2">
    <source>
        <dbReference type="ARBA" id="ARBA00023125"/>
    </source>
</evidence>
<keyword evidence="1" id="KW-0805">Transcription regulation</keyword>
<comment type="caution">
    <text evidence="6">The sequence shown here is derived from an EMBL/GenBank/DDBJ whole genome shotgun (WGS) entry which is preliminary data.</text>
</comment>
<keyword evidence="3" id="KW-0804">Transcription</keyword>
<evidence type="ECO:0000313" key="6">
    <source>
        <dbReference type="EMBL" id="GAA3629276.1"/>
    </source>
</evidence>
<evidence type="ECO:0000313" key="7">
    <source>
        <dbReference type="Proteomes" id="UP001501074"/>
    </source>
</evidence>
<accession>A0ABP7ACC9</accession>
<gene>
    <name evidence="6" type="ORF">GCM10022223_53550</name>
</gene>
<proteinExistence type="predicted"/>
<keyword evidence="2" id="KW-0238">DNA-binding</keyword>
<name>A0ABP7ACC9_9ACTN</name>
<dbReference type="Pfam" id="PF12833">
    <property type="entry name" value="HTH_18"/>
    <property type="match status" value="1"/>
</dbReference>
<evidence type="ECO:0000259" key="5">
    <source>
        <dbReference type="PROSITE" id="PS01124"/>
    </source>
</evidence>
<dbReference type="Gene3D" id="1.10.10.60">
    <property type="entry name" value="Homeodomain-like"/>
    <property type="match status" value="2"/>
</dbReference>
<feature type="domain" description="HTH araC/xylS-type" evidence="5">
    <location>
        <begin position="154"/>
        <end position="254"/>
    </location>
</feature>
<dbReference type="InterPro" id="IPR018060">
    <property type="entry name" value="HTH_AraC"/>
</dbReference>
<sequence>MRHEAPSTPGPPGSPILSIQRGHTRDIPTGLPTHSHPEPMLMSSAGATVLGSVGARDWLIPPGYGLWIPGGYEHGGAVLHHGELSILHLDTEHCPITWTEPTGVAVGPLLRELITHLLRIAPHDPSRRAGETLLFDLLTPLTTHDIQVAVPADPRVSVIAERLLAHPDDQRELTDWADEVHASVRTLSRLFPAETGLTFAAWRTQVRIHAAIQLLGRGTSVTATARAVGYRHPSAFITAFRRVTGHTPGTYNSADAVRP</sequence>
<evidence type="ECO:0000256" key="4">
    <source>
        <dbReference type="SAM" id="MobiDB-lite"/>
    </source>
</evidence>
<evidence type="ECO:0000256" key="3">
    <source>
        <dbReference type="ARBA" id="ARBA00023163"/>
    </source>
</evidence>
<evidence type="ECO:0000256" key="1">
    <source>
        <dbReference type="ARBA" id="ARBA00023015"/>
    </source>
</evidence>
<protein>
    <submittedName>
        <fullName evidence="6">Helix-turn-helix transcriptional regulator</fullName>
    </submittedName>
</protein>
<dbReference type="EMBL" id="BAAAZO010000010">
    <property type="protein sequence ID" value="GAA3629276.1"/>
    <property type="molecule type" value="Genomic_DNA"/>
</dbReference>
<dbReference type="InterPro" id="IPR018062">
    <property type="entry name" value="HTH_AraC-typ_CS"/>
</dbReference>
<dbReference type="PANTHER" id="PTHR11019:SF199">
    <property type="entry name" value="HTH-TYPE TRANSCRIPTIONAL REGULATOR NIMR"/>
    <property type="match status" value="1"/>
</dbReference>
<keyword evidence="7" id="KW-1185">Reference proteome</keyword>
<dbReference type="PROSITE" id="PS01124">
    <property type="entry name" value="HTH_ARAC_FAMILY_2"/>
    <property type="match status" value="1"/>
</dbReference>